<evidence type="ECO:0000313" key="2">
    <source>
        <dbReference type="EMBL" id="AKB50652.1"/>
    </source>
</evidence>
<dbReference type="Proteomes" id="UP000033038">
    <property type="component" value="Chromosome"/>
</dbReference>
<proteinExistence type="predicted"/>
<keyword evidence="1" id="KW-1133">Transmembrane helix</keyword>
<evidence type="ECO:0000256" key="1">
    <source>
        <dbReference type="SAM" id="Phobius"/>
    </source>
</evidence>
<organism evidence="2 3">
    <name type="scientific">Methanosarcina barkeri str. Wiesmoor</name>
    <dbReference type="NCBI Taxonomy" id="1434109"/>
    <lineage>
        <taxon>Archaea</taxon>
        <taxon>Methanobacteriati</taxon>
        <taxon>Methanobacteriota</taxon>
        <taxon>Stenosarchaea group</taxon>
        <taxon>Methanomicrobia</taxon>
        <taxon>Methanosarcinales</taxon>
        <taxon>Methanosarcinaceae</taxon>
        <taxon>Methanosarcina</taxon>
    </lineage>
</organism>
<reference evidence="2 3" key="1">
    <citation type="submission" date="2014-07" db="EMBL/GenBank/DDBJ databases">
        <title>Methanogenic archaea and the global carbon cycle.</title>
        <authorList>
            <person name="Henriksen J.R."/>
            <person name="Luke J."/>
            <person name="Reinhart S."/>
            <person name="Benedict M.N."/>
            <person name="Youngblut N.D."/>
            <person name="Metcalf M.E."/>
            <person name="Whitaker R.J."/>
            <person name="Metcalf W.W."/>
        </authorList>
    </citation>
    <scope>NUCLEOTIDE SEQUENCE [LARGE SCALE GENOMIC DNA]</scope>
    <source>
        <strain evidence="2 3">Wiesmoor</strain>
    </source>
</reference>
<feature type="transmembrane region" description="Helical" evidence="1">
    <location>
        <begin position="19"/>
        <end position="36"/>
    </location>
</feature>
<evidence type="ECO:0000313" key="3">
    <source>
        <dbReference type="Proteomes" id="UP000033038"/>
    </source>
</evidence>
<dbReference type="AlphaFoldDB" id="A0A0E3QIQ2"/>
<dbReference type="KEGG" id="mbw:MSBRW_1399"/>
<dbReference type="HOGENOM" id="CLU_3338394_0_0_2"/>
<dbReference type="EMBL" id="CP009526">
    <property type="protein sequence ID" value="AKB50652.1"/>
    <property type="molecule type" value="Genomic_DNA"/>
</dbReference>
<protein>
    <submittedName>
        <fullName evidence="2">Mobile element protein</fullName>
    </submittedName>
</protein>
<keyword evidence="1" id="KW-0812">Transmembrane</keyword>
<accession>A0A0E3QIQ2</accession>
<sequence length="37" mass="4185">MESGAFSVSKVYLKNKSRIEALTMIMILCLMIYSIAE</sequence>
<keyword evidence="1" id="KW-0472">Membrane</keyword>
<name>A0A0E3QIQ2_METBA</name>
<gene>
    <name evidence="2" type="ORF">MSBRW_1399</name>
</gene>
<dbReference type="PATRIC" id="fig|1434109.4.peg.1759"/>